<dbReference type="KEGG" id="tet:TTHERM_00188960"/>
<keyword evidence="5" id="KW-1185">Reference proteome</keyword>
<organism evidence="4 5">
    <name type="scientific">Tetrahymena thermophila (strain SB210)</name>
    <dbReference type="NCBI Taxonomy" id="312017"/>
    <lineage>
        <taxon>Eukaryota</taxon>
        <taxon>Sar</taxon>
        <taxon>Alveolata</taxon>
        <taxon>Ciliophora</taxon>
        <taxon>Intramacronucleata</taxon>
        <taxon>Oligohymenophorea</taxon>
        <taxon>Hymenostomatida</taxon>
        <taxon>Tetrahymenina</taxon>
        <taxon>Tetrahymenidae</taxon>
        <taxon>Tetrahymena</taxon>
    </lineage>
</organism>
<dbReference type="CDD" id="cd04751">
    <property type="entry name" value="Commd3"/>
    <property type="match status" value="1"/>
</dbReference>
<proteinExistence type="inferred from homology"/>
<dbReference type="eggNOG" id="ENOG502R2UM">
    <property type="taxonomic scope" value="Eukaryota"/>
</dbReference>
<protein>
    <recommendedName>
        <fullName evidence="1">COMM domain-containing protein 3</fullName>
    </recommendedName>
</protein>
<name>I7M1G9_TETTS</name>
<dbReference type="OrthoDB" id="284643at2759"/>
<evidence type="ECO:0000256" key="1">
    <source>
        <dbReference type="ARBA" id="ARBA00016548"/>
    </source>
</evidence>
<evidence type="ECO:0000313" key="4">
    <source>
        <dbReference type="EMBL" id="EAR96327.2"/>
    </source>
</evidence>
<dbReference type="EMBL" id="GG662693">
    <property type="protein sequence ID" value="EAR96327.2"/>
    <property type="molecule type" value="Genomic_DNA"/>
</dbReference>
<reference evidence="5" key="1">
    <citation type="journal article" date="2006" name="PLoS Biol.">
        <title>Macronuclear genome sequence of the ciliate Tetrahymena thermophila, a model eukaryote.</title>
        <authorList>
            <person name="Eisen J.A."/>
            <person name="Coyne R.S."/>
            <person name="Wu M."/>
            <person name="Wu D."/>
            <person name="Thiagarajan M."/>
            <person name="Wortman J.R."/>
            <person name="Badger J.H."/>
            <person name="Ren Q."/>
            <person name="Amedeo P."/>
            <person name="Jones K.M."/>
            <person name="Tallon L.J."/>
            <person name="Delcher A.L."/>
            <person name="Salzberg S.L."/>
            <person name="Silva J.C."/>
            <person name="Haas B.J."/>
            <person name="Majoros W.H."/>
            <person name="Farzad M."/>
            <person name="Carlton J.M."/>
            <person name="Smith R.K. Jr."/>
            <person name="Garg J."/>
            <person name="Pearlman R.E."/>
            <person name="Karrer K.M."/>
            <person name="Sun L."/>
            <person name="Manning G."/>
            <person name="Elde N.C."/>
            <person name="Turkewitz A.P."/>
            <person name="Asai D.J."/>
            <person name="Wilkes D.E."/>
            <person name="Wang Y."/>
            <person name="Cai H."/>
            <person name="Collins K."/>
            <person name="Stewart B.A."/>
            <person name="Lee S.R."/>
            <person name="Wilamowska K."/>
            <person name="Weinberg Z."/>
            <person name="Ruzzo W.L."/>
            <person name="Wloga D."/>
            <person name="Gaertig J."/>
            <person name="Frankel J."/>
            <person name="Tsao C.-C."/>
            <person name="Gorovsky M.A."/>
            <person name="Keeling P.J."/>
            <person name="Waller R.F."/>
            <person name="Patron N.J."/>
            <person name="Cherry J.M."/>
            <person name="Stover N.A."/>
            <person name="Krieger C.J."/>
            <person name="del Toro C."/>
            <person name="Ryder H.F."/>
            <person name="Williamson S.C."/>
            <person name="Barbeau R.A."/>
            <person name="Hamilton E.P."/>
            <person name="Orias E."/>
        </authorList>
    </citation>
    <scope>NUCLEOTIDE SEQUENCE [LARGE SCALE GENOMIC DNA]</scope>
    <source>
        <strain evidence="5">SB210</strain>
    </source>
</reference>
<dbReference type="AlphaFoldDB" id="I7M1G9"/>
<gene>
    <name evidence="4" type="ORF">TTHERM_00188960</name>
</gene>
<dbReference type="PROSITE" id="PS51269">
    <property type="entry name" value="COMM"/>
    <property type="match status" value="1"/>
</dbReference>
<dbReference type="RefSeq" id="XP_001016572.2">
    <property type="nucleotide sequence ID" value="XM_001016572.3"/>
</dbReference>
<dbReference type="InterPro" id="IPR037355">
    <property type="entry name" value="COMMD3"/>
</dbReference>
<dbReference type="InParanoid" id="I7M1G9"/>
<dbReference type="GeneID" id="7844674"/>
<evidence type="ECO:0000256" key="2">
    <source>
        <dbReference type="ARBA" id="ARBA00093469"/>
    </source>
</evidence>
<accession>I7M1G9</accession>
<dbReference type="InterPro" id="IPR017920">
    <property type="entry name" value="COMM"/>
</dbReference>
<comment type="similarity">
    <text evidence="2">Belongs to the COMM domain-containing protein 3 family.</text>
</comment>
<dbReference type="Proteomes" id="UP000009168">
    <property type="component" value="Unassembled WGS sequence"/>
</dbReference>
<dbReference type="GO" id="GO:0006814">
    <property type="term" value="P:sodium ion transport"/>
    <property type="evidence" value="ECO:0007669"/>
    <property type="project" value="InterPro"/>
</dbReference>
<sequence length="210" mass="24552">MNKVSPHLVDLLVNLTQNSFFLSIYDKMLKSCFLNLLEEENNLKVINQLQSAAQSDEERDTVNETFNVLILTIAEFNRKNLVELEIEIVLKEVGFSDDMISKFQQRYSQFIEFISDKDNERSNFFDSSINFNKLVDVDWKQEYVLSTKYIKHLNKDNYHISLSTLNSENQISPINFKCSIEQLTELVHKLSSAVRNIEQATDLKHFKAQE</sequence>
<evidence type="ECO:0000259" key="3">
    <source>
        <dbReference type="PROSITE" id="PS51269"/>
    </source>
</evidence>
<dbReference type="OMA" id="DWRLDYC"/>
<dbReference type="PANTHER" id="PTHR31159:SF1">
    <property type="entry name" value="COMM DOMAIN-CONTAINING PROTEIN 3"/>
    <property type="match status" value="1"/>
</dbReference>
<evidence type="ECO:0000313" key="5">
    <source>
        <dbReference type="Proteomes" id="UP000009168"/>
    </source>
</evidence>
<dbReference type="HOGENOM" id="CLU_1312392_0_0_1"/>
<dbReference type="Pfam" id="PF07258">
    <property type="entry name" value="COMM_domain"/>
    <property type="match status" value="1"/>
</dbReference>
<dbReference type="PANTHER" id="PTHR31159">
    <property type="entry name" value="COMM DOMAIN-CONTAINING PROTEIN 3"/>
    <property type="match status" value="1"/>
</dbReference>
<feature type="domain" description="COMM" evidence="3">
    <location>
        <begin position="133"/>
        <end position="201"/>
    </location>
</feature>